<feature type="transmembrane region" description="Helical" evidence="1">
    <location>
        <begin position="76"/>
        <end position="100"/>
    </location>
</feature>
<comment type="caution">
    <text evidence="2">The sequence shown here is derived from an EMBL/GenBank/DDBJ whole genome shotgun (WGS) entry which is preliminary data.</text>
</comment>
<evidence type="ECO:0000313" key="3">
    <source>
        <dbReference type="Proteomes" id="UP000640489"/>
    </source>
</evidence>
<protein>
    <submittedName>
        <fullName evidence="2">DUF4386 domain-containing protein</fullName>
    </submittedName>
</protein>
<keyword evidence="3" id="KW-1185">Reference proteome</keyword>
<dbReference type="InterPro" id="IPR025495">
    <property type="entry name" value="DUF4386"/>
</dbReference>
<evidence type="ECO:0000313" key="2">
    <source>
        <dbReference type="EMBL" id="MBF4764397.1"/>
    </source>
</evidence>
<sequence>MAGVLFIIATITSLTGDALIPSMGGAGYLSEVAQHSTRTAVALLFSIVAAGCSVGIAVALYPVLKPHHPGLAIGSVVFRTIEGVFYVAGVVALLSVLSMARDLPPTSGSGGTLDQAVADSLVVTHDRAAVVAVMAFVVGGLLYYIAFYRSRLVPRWISGWGIAAMPVMLVACLFAIFNDQPVTHYVLLAAPIGVQEFVLAAWLIVRGIRTTATLPSSPPARLPDLPRAATK</sequence>
<feature type="transmembrane region" description="Helical" evidence="1">
    <location>
        <begin position="159"/>
        <end position="177"/>
    </location>
</feature>
<feature type="transmembrane region" description="Helical" evidence="1">
    <location>
        <begin position="128"/>
        <end position="147"/>
    </location>
</feature>
<organism evidence="2 3">
    <name type="scientific">Nocardioides islandensis</name>
    <dbReference type="NCBI Taxonomy" id="433663"/>
    <lineage>
        <taxon>Bacteria</taxon>
        <taxon>Bacillati</taxon>
        <taxon>Actinomycetota</taxon>
        <taxon>Actinomycetes</taxon>
        <taxon>Propionibacteriales</taxon>
        <taxon>Nocardioidaceae</taxon>
        <taxon>Nocardioides</taxon>
    </lineage>
</organism>
<accession>A0A930YF09</accession>
<dbReference type="Proteomes" id="UP000640489">
    <property type="component" value="Unassembled WGS sequence"/>
</dbReference>
<evidence type="ECO:0000256" key="1">
    <source>
        <dbReference type="SAM" id="Phobius"/>
    </source>
</evidence>
<name>A0A930YF09_9ACTN</name>
<gene>
    <name evidence="2" type="ORF">ISU07_14785</name>
</gene>
<keyword evidence="1" id="KW-0472">Membrane</keyword>
<dbReference type="AlphaFoldDB" id="A0A930YF09"/>
<feature type="transmembrane region" description="Helical" evidence="1">
    <location>
        <begin position="42"/>
        <end position="64"/>
    </location>
</feature>
<dbReference type="EMBL" id="JADKPN010000009">
    <property type="protein sequence ID" value="MBF4764397.1"/>
    <property type="molecule type" value="Genomic_DNA"/>
</dbReference>
<keyword evidence="1" id="KW-1133">Transmembrane helix</keyword>
<proteinExistence type="predicted"/>
<dbReference type="Pfam" id="PF14329">
    <property type="entry name" value="DUF4386"/>
    <property type="match status" value="1"/>
</dbReference>
<reference evidence="2" key="1">
    <citation type="submission" date="2020-11" db="EMBL/GenBank/DDBJ databases">
        <title>Nocardioides sp. nov., isolated from Soil of Cynanchum wilfordii Hemsley rhizosphere.</title>
        <authorList>
            <person name="Lee J.-S."/>
            <person name="Suh M.K."/>
            <person name="Kim J.-S."/>
        </authorList>
    </citation>
    <scope>NUCLEOTIDE SEQUENCE</scope>
    <source>
        <strain evidence="2">KCTC 19275</strain>
    </source>
</reference>
<dbReference type="RefSeq" id="WP_194707590.1">
    <property type="nucleotide sequence ID" value="NZ_JADKPN010000009.1"/>
</dbReference>
<feature type="transmembrane region" description="Helical" evidence="1">
    <location>
        <begin position="183"/>
        <end position="205"/>
    </location>
</feature>
<keyword evidence="1" id="KW-0812">Transmembrane</keyword>